<evidence type="ECO:0000313" key="5">
    <source>
        <dbReference type="Proteomes" id="UP000603865"/>
    </source>
</evidence>
<dbReference type="GO" id="GO:0005524">
    <property type="term" value="F:ATP binding"/>
    <property type="evidence" value="ECO:0007669"/>
    <property type="project" value="UniProtKB-KW"/>
</dbReference>
<dbReference type="EMBL" id="BMQL01000006">
    <property type="protein sequence ID" value="GGR03923.1"/>
    <property type="molecule type" value="Genomic_DNA"/>
</dbReference>
<gene>
    <name evidence="4" type="ORF">GCM10008957_16100</name>
</gene>
<dbReference type="AlphaFoldDB" id="A0A918F349"/>
<protein>
    <submittedName>
        <fullName evidence="4">Transcriptional activator</fullName>
    </submittedName>
</protein>
<keyword evidence="2" id="KW-0067">ATP-binding</keyword>
<dbReference type="Pfam" id="PF03704">
    <property type="entry name" value="BTAD"/>
    <property type="match status" value="1"/>
</dbReference>
<dbReference type="Gene3D" id="1.25.40.10">
    <property type="entry name" value="Tetratricopeptide repeat domain"/>
    <property type="match status" value="3"/>
</dbReference>
<dbReference type="InterPro" id="IPR036388">
    <property type="entry name" value="WH-like_DNA-bd_sf"/>
</dbReference>
<accession>A0A918F349</accession>
<dbReference type="SMART" id="SM01043">
    <property type="entry name" value="BTAD"/>
    <property type="match status" value="1"/>
</dbReference>
<evidence type="ECO:0000256" key="1">
    <source>
        <dbReference type="ARBA" id="ARBA00022741"/>
    </source>
</evidence>
<dbReference type="GO" id="GO:0004016">
    <property type="term" value="F:adenylate cyclase activity"/>
    <property type="evidence" value="ECO:0007669"/>
    <property type="project" value="TreeGrafter"/>
</dbReference>
<dbReference type="InterPro" id="IPR041664">
    <property type="entry name" value="AAA_16"/>
</dbReference>
<dbReference type="Pfam" id="PF13191">
    <property type="entry name" value="AAA_16"/>
    <property type="match status" value="1"/>
</dbReference>
<sequence>MLNRLLCSEVRYHIHACEAFMIELSLFGPPVLKVGGLAVALKVRKSLALLGYLALEGPCSRDELATILWTDSVDEDARRSLRQEVWRLQHSAAGPYLDVNLERLALDSAAQTDVTQFTRHLHAGDLAAALALYRAPLLAGFTLRGAAAFDEWLILRRETLRNAWRAALEAQAAALEAASDLRSALGAFQTLLADDALNEAHQRTAMRLHGLLGEREQALARYGTFRRLLNTELQLEPLPETAQLAERLRAAATPAPLSTAAAPLPDAPPLVGRARAWAALQTPADGLMVVIGESGIGKTRLLEDFCAEGALWFRATEASSQTPFALVADTLRTALTEPAARARLEALEPVWRTEASQLIPELAPEGLRLPTDTPPELRRTRFLEGLSRAVLAAAGVNGQIVFDDLHWADAASLELLALLLQRSGQQDAPDQSPTCRFLASARPFELEQHAAAGPLLSALRRAGRLHFTELDHLSEADVLLLIQRLTGKPGGQVFSKRLQNATGGNPLFMIQTIRHLFEISALRSSEDGWSTPFDEVTADYAELPMPAGVGEAVLARVHHLGEAALRVLEAASLSDGGVDVELLSGALGLPEWHTLDTLETLTTARLLEPVAGGQGYRFTHDLLRQTLQSHLSAERRRLLHRRLAAALEASDGAPGSIAGHLERAGRPAQAAPWRVRVAQQAAAVYAYPLALAAYQQALDDGLPDRDAFDVHLARLELLGYLHDGGGQEGALKQLEALAAVLGSPPLEADVALRRARTAYALGRYAEGERAAQTVLALPALDSEVRAEAHYLSGMALEQLGDPDGAERQYLSARALSGPVRPSIRAGIANQLCYLAIRRMDLEAANAFSQEAFTVAHSTHDLRTRAISYNTAARLAMARKERERAIELLEHALADARSVSDVRLQLAFLFNALRLHVEAGGLGTAQLKLEESYRLVPEPRDPRTEADLLKRLAEIQVLRGDLGGGLVSYAQAISAGVPLGWSNKHVERVVGLANLRSQIGDSVGARALMNALTTGAGGGAHVSDTMIETQLARCELDEGHPDAARTRLLGVADAAHADYSEHRSAALLCLGVAELACAEPQLALEAVRGLEEQNALAASALAVRLRACSLLRLEIGDATGEAQRLLDTARTPPLATLDLLRALALTHPATPPHPWSSAAEHLSSHLSATLPADLQAGFMARWKLPSDSL</sequence>
<dbReference type="PANTHER" id="PTHR16305">
    <property type="entry name" value="TESTICULAR SOLUBLE ADENYLYL CYCLASE"/>
    <property type="match status" value="1"/>
</dbReference>
<dbReference type="PANTHER" id="PTHR16305:SF35">
    <property type="entry name" value="TRANSCRIPTIONAL ACTIVATOR DOMAIN"/>
    <property type="match status" value="1"/>
</dbReference>
<keyword evidence="5" id="KW-1185">Reference proteome</keyword>
<evidence type="ECO:0000313" key="4">
    <source>
        <dbReference type="EMBL" id="GGR03923.1"/>
    </source>
</evidence>
<dbReference type="InterPro" id="IPR027417">
    <property type="entry name" value="P-loop_NTPase"/>
</dbReference>
<proteinExistence type="predicted"/>
<dbReference type="SUPFAM" id="SSF48452">
    <property type="entry name" value="TPR-like"/>
    <property type="match status" value="3"/>
</dbReference>
<dbReference type="InterPro" id="IPR005158">
    <property type="entry name" value="BTAD"/>
</dbReference>
<feature type="domain" description="Bacterial transcriptional activator" evidence="3">
    <location>
        <begin position="112"/>
        <end position="249"/>
    </location>
</feature>
<evidence type="ECO:0000259" key="3">
    <source>
        <dbReference type="SMART" id="SM01043"/>
    </source>
</evidence>
<dbReference type="Proteomes" id="UP000603865">
    <property type="component" value="Unassembled WGS sequence"/>
</dbReference>
<organism evidence="4 5">
    <name type="scientific">Deinococcus ruber</name>
    <dbReference type="NCBI Taxonomy" id="1848197"/>
    <lineage>
        <taxon>Bacteria</taxon>
        <taxon>Thermotogati</taxon>
        <taxon>Deinococcota</taxon>
        <taxon>Deinococci</taxon>
        <taxon>Deinococcales</taxon>
        <taxon>Deinococcaceae</taxon>
        <taxon>Deinococcus</taxon>
    </lineage>
</organism>
<reference evidence="4" key="2">
    <citation type="submission" date="2020-09" db="EMBL/GenBank/DDBJ databases">
        <authorList>
            <person name="Sun Q."/>
            <person name="Ohkuma M."/>
        </authorList>
    </citation>
    <scope>NUCLEOTIDE SEQUENCE</scope>
    <source>
        <strain evidence="4">JCM 31311</strain>
    </source>
</reference>
<reference evidence="4" key="1">
    <citation type="journal article" date="2014" name="Int. J. Syst. Evol. Microbiol.">
        <title>Complete genome sequence of Corynebacterium casei LMG S-19264T (=DSM 44701T), isolated from a smear-ripened cheese.</title>
        <authorList>
            <consortium name="US DOE Joint Genome Institute (JGI-PGF)"/>
            <person name="Walter F."/>
            <person name="Albersmeier A."/>
            <person name="Kalinowski J."/>
            <person name="Ruckert C."/>
        </authorList>
    </citation>
    <scope>NUCLEOTIDE SEQUENCE</scope>
    <source>
        <strain evidence="4">JCM 31311</strain>
    </source>
</reference>
<dbReference type="InterPro" id="IPR011990">
    <property type="entry name" value="TPR-like_helical_dom_sf"/>
</dbReference>
<evidence type="ECO:0000256" key="2">
    <source>
        <dbReference type="ARBA" id="ARBA00022840"/>
    </source>
</evidence>
<keyword evidence="1" id="KW-0547">Nucleotide-binding</keyword>
<comment type="caution">
    <text evidence="4">The sequence shown here is derived from an EMBL/GenBank/DDBJ whole genome shotgun (WGS) entry which is preliminary data.</text>
</comment>
<name>A0A918F349_9DEIO</name>
<dbReference type="SUPFAM" id="SSF52540">
    <property type="entry name" value="P-loop containing nucleoside triphosphate hydrolases"/>
    <property type="match status" value="1"/>
</dbReference>
<dbReference type="Gene3D" id="1.10.10.10">
    <property type="entry name" value="Winged helix-like DNA-binding domain superfamily/Winged helix DNA-binding domain"/>
    <property type="match status" value="1"/>
</dbReference>
<dbReference type="GO" id="GO:0005737">
    <property type="term" value="C:cytoplasm"/>
    <property type="evidence" value="ECO:0007669"/>
    <property type="project" value="TreeGrafter"/>
</dbReference>